<dbReference type="EMBL" id="FTMH01000013">
    <property type="protein sequence ID" value="SIQ39700.1"/>
    <property type="molecule type" value="Genomic_DNA"/>
</dbReference>
<keyword evidence="2" id="KW-0732">Signal</keyword>
<dbReference type="Proteomes" id="UP000185547">
    <property type="component" value="Unassembled WGS sequence"/>
</dbReference>
<evidence type="ECO:0008006" key="5">
    <source>
        <dbReference type="Google" id="ProtNLM"/>
    </source>
</evidence>
<keyword evidence="4" id="KW-1185">Reference proteome</keyword>
<feature type="transmembrane region" description="Helical" evidence="1">
    <location>
        <begin position="64"/>
        <end position="85"/>
    </location>
</feature>
<evidence type="ECO:0000313" key="3">
    <source>
        <dbReference type="EMBL" id="SIQ39700.1"/>
    </source>
</evidence>
<feature type="signal peptide" evidence="2">
    <location>
        <begin position="1"/>
        <end position="27"/>
    </location>
</feature>
<name>A0A9X8R4W4_9CORY</name>
<protein>
    <recommendedName>
        <fullName evidence="5">Secreted protein</fullName>
    </recommendedName>
</protein>
<organism evidence="3 4">
    <name type="scientific">Corynebacterium afermentans</name>
    <dbReference type="NCBI Taxonomy" id="38286"/>
    <lineage>
        <taxon>Bacteria</taxon>
        <taxon>Bacillati</taxon>
        <taxon>Actinomycetota</taxon>
        <taxon>Actinomycetes</taxon>
        <taxon>Mycobacteriales</taxon>
        <taxon>Corynebacteriaceae</taxon>
        <taxon>Corynebacterium</taxon>
    </lineage>
</organism>
<accession>A0A9X8R4W4</accession>
<evidence type="ECO:0000313" key="4">
    <source>
        <dbReference type="Proteomes" id="UP000185547"/>
    </source>
</evidence>
<dbReference type="AlphaFoldDB" id="A0A9X8R4W4"/>
<keyword evidence="1" id="KW-1133">Transmembrane helix</keyword>
<keyword evidence="1" id="KW-0812">Transmembrane</keyword>
<evidence type="ECO:0000256" key="2">
    <source>
        <dbReference type="SAM" id="SignalP"/>
    </source>
</evidence>
<proteinExistence type="predicted"/>
<evidence type="ECO:0000256" key="1">
    <source>
        <dbReference type="SAM" id="Phobius"/>
    </source>
</evidence>
<dbReference type="RefSeq" id="WP_063937071.1">
    <property type="nucleotide sequence ID" value="NZ_FTMH01000013.1"/>
</dbReference>
<sequence length="103" mass="10094">MNVKRAVSIATATAALTAGIAVSPASAEGLIPNTEGAFRAGIATVEGSVDAGSSINTAVGWLQFGWFVLWATVAAAGLGIIAYAAQAAGLIPAGTISIPDLPL</sequence>
<feature type="chain" id="PRO_5040880350" description="Secreted protein" evidence="2">
    <location>
        <begin position="28"/>
        <end position="103"/>
    </location>
</feature>
<gene>
    <name evidence="3" type="ORF">SAMN05421802_11333</name>
</gene>
<reference evidence="3 4" key="1">
    <citation type="submission" date="2017-01" db="EMBL/GenBank/DDBJ databases">
        <authorList>
            <person name="Varghese N."/>
            <person name="Submissions S."/>
        </authorList>
    </citation>
    <scope>NUCLEOTIDE SEQUENCE [LARGE SCALE GENOMIC DNA]</scope>
    <source>
        <strain evidence="3 4">DSM 44280</strain>
    </source>
</reference>
<comment type="caution">
    <text evidence="3">The sequence shown here is derived from an EMBL/GenBank/DDBJ whole genome shotgun (WGS) entry which is preliminary data.</text>
</comment>
<keyword evidence="1" id="KW-0472">Membrane</keyword>